<keyword evidence="2" id="KW-0732">Signal</keyword>
<proteinExistence type="predicted"/>
<evidence type="ECO:0000256" key="2">
    <source>
        <dbReference type="SAM" id="SignalP"/>
    </source>
</evidence>
<feature type="region of interest" description="Disordered" evidence="1">
    <location>
        <begin position="111"/>
        <end position="130"/>
    </location>
</feature>
<evidence type="ECO:0000313" key="3">
    <source>
        <dbReference type="EMBL" id="QDS76236.1"/>
    </source>
</evidence>
<keyword evidence="4" id="KW-1185">Reference proteome</keyword>
<feature type="compositionally biased region" description="Basic and acidic residues" evidence="1">
    <location>
        <begin position="197"/>
        <end position="210"/>
    </location>
</feature>
<gene>
    <name evidence="3" type="ORF">FKW77_000420</name>
</gene>
<protein>
    <submittedName>
        <fullName evidence="3">Uncharacterized protein</fullName>
    </submittedName>
</protein>
<evidence type="ECO:0000313" key="4">
    <source>
        <dbReference type="Proteomes" id="UP000316270"/>
    </source>
</evidence>
<dbReference type="EMBL" id="CP042199">
    <property type="protein sequence ID" value="QDS76236.1"/>
    <property type="molecule type" value="Genomic_DNA"/>
</dbReference>
<reference evidence="3 4" key="1">
    <citation type="submission" date="2019-07" db="EMBL/GenBank/DDBJ databases">
        <title>Finished genome of Venturia effusa.</title>
        <authorList>
            <person name="Young C.A."/>
            <person name="Cox M.P."/>
            <person name="Ganley A.R.D."/>
            <person name="David W.J."/>
        </authorList>
    </citation>
    <scope>NUCLEOTIDE SEQUENCE [LARGE SCALE GENOMIC DNA]</scope>
    <source>
        <strain evidence="4">albino</strain>
    </source>
</reference>
<feature type="compositionally biased region" description="Low complexity" evidence="1">
    <location>
        <begin position="31"/>
        <end position="53"/>
    </location>
</feature>
<accession>A0A517LKZ1</accession>
<dbReference type="AlphaFoldDB" id="A0A517LKZ1"/>
<feature type="region of interest" description="Disordered" evidence="1">
    <location>
        <begin position="191"/>
        <end position="210"/>
    </location>
</feature>
<feature type="signal peptide" evidence="2">
    <location>
        <begin position="1"/>
        <end position="18"/>
    </location>
</feature>
<feature type="chain" id="PRO_5021790797" evidence="2">
    <location>
        <begin position="19"/>
        <end position="210"/>
    </location>
</feature>
<dbReference type="OrthoDB" id="10663440at2759"/>
<evidence type="ECO:0000256" key="1">
    <source>
        <dbReference type="SAM" id="MobiDB-lite"/>
    </source>
</evidence>
<feature type="region of interest" description="Disordered" evidence="1">
    <location>
        <begin position="29"/>
        <end position="53"/>
    </location>
</feature>
<dbReference type="Proteomes" id="UP000316270">
    <property type="component" value="Chromosome 15"/>
</dbReference>
<name>A0A517LKZ1_9PEZI</name>
<sequence length="210" mass="20480">MATKFCYAILLAAVTVSAVPVNVIRGVEDMSVGPHGSSSSSSPRGKSSSSIFPTLPSIPSMSSLTSGSGGGIGSSSNSFSSLLPSMPSLGTSAAGSATAGAVDLTSSSKFPAAPARGNAPPPSKVASEPVRAGGMLEQSITTAGTNIGEAIGKTVGMSIGRSIGTSIGGSLGSKLSSMLPGGGGTKFVLIDGEPMAQEERSVERGLKSGT</sequence>
<organism evidence="3 4">
    <name type="scientific">Venturia effusa</name>
    <dbReference type="NCBI Taxonomy" id="50376"/>
    <lineage>
        <taxon>Eukaryota</taxon>
        <taxon>Fungi</taxon>
        <taxon>Dikarya</taxon>
        <taxon>Ascomycota</taxon>
        <taxon>Pezizomycotina</taxon>
        <taxon>Dothideomycetes</taxon>
        <taxon>Pleosporomycetidae</taxon>
        <taxon>Venturiales</taxon>
        <taxon>Venturiaceae</taxon>
        <taxon>Venturia</taxon>
    </lineage>
</organism>